<dbReference type="Pfam" id="PF01083">
    <property type="entry name" value="Cutinase"/>
    <property type="match status" value="1"/>
</dbReference>
<evidence type="ECO:0000256" key="4">
    <source>
        <dbReference type="ARBA" id="ARBA00023157"/>
    </source>
</evidence>
<sequence length="309" mass="32187">MRKFLTVVGAVVVILVIIIGVGRFTGGQQTPGPGPGGPGQAPAPSQPEAQNPPGCVAHEVIAAPGTWESRADDDPVHPTANPNSLMLTVTGPLQEAYGPEDVKVWTVPYPAQFRNIQAQNELSYDDSRAQGYSRVEDELRAMHDACPATRFILTGFSQGAVIMGDMASEIGNGRGPVPADRVEGVALIADGRRDEGSGTLVGSPAVTGIGAEIALHPVSGLVQPIIPGATMRGPRPGGFGELQPRVTEFCDPADLVCSAPRDIGNALQRAQDLVSANAVHAQYATNGGVVEGTTVPRWIVDWARGIIDG</sequence>
<keyword evidence="4" id="KW-1015">Disulfide bond</keyword>
<evidence type="ECO:0000313" key="7">
    <source>
        <dbReference type="Proteomes" id="UP000276526"/>
    </source>
</evidence>
<dbReference type="SMART" id="SM01110">
    <property type="entry name" value="Cutinase"/>
    <property type="match status" value="1"/>
</dbReference>
<feature type="compositionally biased region" description="Low complexity" evidence="5">
    <location>
        <begin position="40"/>
        <end position="53"/>
    </location>
</feature>
<protein>
    <submittedName>
        <fullName evidence="6">Cutinase family protein</fullName>
    </submittedName>
</protein>
<dbReference type="Proteomes" id="UP000276526">
    <property type="component" value="Unassembled WGS sequence"/>
</dbReference>
<dbReference type="GO" id="GO:0052689">
    <property type="term" value="F:carboxylic ester hydrolase activity"/>
    <property type="evidence" value="ECO:0007669"/>
    <property type="project" value="UniProtKB-KW"/>
</dbReference>
<comment type="similarity">
    <text evidence="1">Belongs to the cutinase family.</text>
</comment>
<dbReference type="OrthoDB" id="4423762at2"/>
<dbReference type="SUPFAM" id="SSF53474">
    <property type="entry name" value="alpha/beta-Hydrolases"/>
    <property type="match status" value="1"/>
</dbReference>
<dbReference type="Gene3D" id="3.40.50.1820">
    <property type="entry name" value="alpha/beta hydrolase"/>
    <property type="match status" value="1"/>
</dbReference>
<gene>
    <name evidence="6" type="ORF">CXF48_05320</name>
</gene>
<dbReference type="InterPro" id="IPR029058">
    <property type="entry name" value="AB_hydrolase_fold"/>
</dbReference>
<feature type="region of interest" description="Disordered" evidence="5">
    <location>
        <begin position="28"/>
        <end position="53"/>
    </location>
</feature>
<dbReference type="PANTHER" id="PTHR33630:SF9">
    <property type="entry name" value="CUTINASE 4"/>
    <property type="match status" value="1"/>
</dbReference>
<evidence type="ECO:0000313" key="6">
    <source>
        <dbReference type="EMBL" id="RRO86703.1"/>
    </source>
</evidence>
<dbReference type="EMBL" id="PQNK01000007">
    <property type="protein sequence ID" value="RRO86703.1"/>
    <property type="molecule type" value="Genomic_DNA"/>
</dbReference>
<evidence type="ECO:0000256" key="3">
    <source>
        <dbReference type="ARBA" id="ARBA00022801"/>
    </source>
</evidence>
<reference evidence="6 7" key="1">
    <citation type="submission" date="2018-01" db="EMBL/GenBank/DDBJ databases">
        <title>Twenty Corynebacterium bovis Genomes.</title>
        <authorList>
            <person name="Gulvik C.A."/>
        </authorList>
    </citation>
    <scope>NUCLEOTIDE SEQUENCE [LARGE SCALE GENOMIC DNA]</scope>
    <source>
        <strain evidence="6 7">F6900</strain>
    </source>
</reference>
<keyword evidence="3" id="KW-0378">Hydrolase</keyword>
<dbReference type="RefSeq" id="WP_010271203.1">
    <property type="nucleotide sequence ID" value="NZ_CP066067.1"/>
</dbReference>
<keyword evidence="2" id="KW-0719">Serine esterase</keyword>
<dbReference type="AlphaFoldDB" id="A0A3R8PNM3"/>
<proteinExistence type="inferred from homology"/>
<evidence type="ECO:0000256" key="2">
    <source>
        <dbReference type="ARBA" id="ARBA00022487"/>
    </source>
</evidence>
<evidence type="ECO:0000256" key="1">
    <source>
        <dbReference type="ARBA" id="ARBA00007534"/>
    </source>
</evidence>
<dbReference type="PANTHER" id="PTHR33630">
    <property type="entry name" value="CUTINASE RV1984C-RELATED-RELATED"/>
    <property type="match status" value="1"/>
</dbReference>
<organism evidence="6 7">
    <name type="scientific">Corynebacterium bovis</name>
    <dbReference type="NCBI Taxonomy" id="36808"/>
    <lineage>
        <taxon>Bacteria</taxon>
        <taxon>Bacillati</taxon>
        <taxon>Actinomycetota</taxon>
        <taxon>Actinomycetes</taxon>
        <taxon>Mycobacteriales</taxon>
        <taxon>Corynebacteriaceae</taxon>
        <taxon>Corynebacterium</taxon>
    </lineage>
</organism>
<dbReference type="InterPro" id="IPR000675">
    <property type="entry name" value="Cutinase/axe"/>
</dbReference>
<name>A0A3R8PNM3_9CORY</name>
<accession>A0A3R8PNM3</accession>
<evidence type="ECO:0000256" key="5">
    <source>
        <dbReference type="SAM" id="MobiDB-lite"/>
    </source>
</evidence>
<dbReference type="GeneID" id="60809073"/>
<comment type="caution">
    <text evidence="6">The sequence shown here is derived from an EMBL/GenBank/DDBJ whole genome shotgun (WGS) entry which is preliminary data.</text>
</comment>